<reference evidence="2 3" key="1">
    <citation type="journal article" date="2019" name="Sci. Rep.">
        <title>Orb-weaving spider Araneus ventricosus genome elucidates the spidroin gene catalogue.</title>
        <authorList>
            <person name="Kono N."/>
            <person name="Nakamura H."/>
            <person name="Ohtoshi R."/>
            <person name="Moran D.A.P."/>
            <person name="Shinohara A."/>
            <person name="Yoshida Y."/>
            <person name="Fujiwara M."/>
            <person name="Mori M."/>
            <person name="Tomita M."/>
            <person name="Arakawa K."/>
        </authorList>
    </citation>
    <scope>NUCLEOTIDE SEQUENCE [LARGE SCALE GENOMIC DNA]</scope>
</reference>
<dbReference type="AlphaFoldDB" id="A0A4Y2N9V5"/>
<keyword evidence="1" id="KW-0812">Transmembrane</keyword>
<gene>
    <name evidence="2" type="ORF">AVEN_170753_1</name>
</gene>
<comment type="caution">
    <text evidence="2">The sequence shown here is derived from an EMBL/GenBank/DDBJ whole genome shotgun (WGS) entry which is preliminary data.</text>
</comment>
<keyword evidence="1" id="KW-1133">Transmembrane helix</keyword>
<name>A0A4Y2N9V5_ARAVE</name>
<dbReference type="Proteomes" id="UP000499080">
    <property type="component" value="Unassembled WGS sequence"/>
</dbReference>
<protein>
    <submittedName>
        <fullName evidence="2">Uncharacterized protein</fullName>
    </submittedName>
</protein>
<feature type="transmembrane region" description="Helical" evidence="1">
    <location>
        <begin position="72"/>
        <end position="88"/>
    </location>
</feature>
<evidence type="ECO:0000256" key="1">
    <source>
        <dbReference type="SAM" id="Phobius"/>
    </source>
</evidence>
<keyword evidence="3" id="KW-1185">Reference proteome</keyword>
<organism evidence="2 3">
    <name type="scientific">Araneus ventricosus</name>
    <name type="common">Orbweaver spider</name>
    <name type="synonym">Epeira ventricosa</name>
    <dbReference type="NCBI Taxonomy" id="182803"/>
    <lineage>
        <taxon>Eukaryota</taxon>
        <taxon>Metazoa</taxon>
        <taxon>Ecdysozoa</taxon>
        <taxon>Arthropoda</taxon>
        <taxon>Chelicerata</taxon>
        <taxon>Arachnida</taxon>
        <taxon>Araneae</taxon>
        <taxon>Araneomorphae</taxon>
        <taxon>Entelegynae</taxon>
        <taxon>Araneoidea</taxon>
        <taxon>Araneidae</taxon>
        <taxon>Araneus</taxon>
    </lineage>
</organism>
<dbReference type="EMBL" id="BGPR01008801">
    <property type="protein sequence ID" value="GBN36175.1"/>
    <property type="molecule type" value="Genomic_DNA"/>
</dbReference>
<sequence>MKVVEIGPVVEAGVYPMVLLLQNTYPLHILLGKTEENVQWRSIFSASLVNERWEATTDDIARRHQLLYEIKIVDIGLVVGAVGLVLWFCQLF</sequence>
<evidence type="ECO:0000313" key="3">
    <source>
        <dbReference type="Proteomes" id="UP000499080"/>
    </source>
</evidence>
<evidence type="ECO:0000313" key="2">
    <source>
        <dbReference type="EMBL" id="GBN36175.1"/>
    </source>
</evidence>
<accession>A0A4Y2N9V5</accession>
<proteinExistence type="predicted"/>
<keyword evidence="1" id="KW-0472">Membrane</keyword>